<protein>
    <submittedName>
        <fullName evidence="1">Uncharacterized protein</fullName>
    </submittedName>
</protein>
<organism evidence="1">
    <name type="scientific">human gut metagenome</name>
    <dbReference type="NCBI Taxonomy" id="408170"/>
    <lineage>
        <taxon>unclassified sequences</taxon>
        <taxon>metagenomes</taxon>
        <taxon>organismal metagenomes</taxon>
    </lineage>
</organism>
<reference evidence="1" key="1">
    <citation type="submission" date="2013-12" db="EMBL/GenBank/DDBJ databases">
        <title>A Varibaculum cambriense genome reconstructed from a premature infant gut community with otherwise low bacterial novelty that shifts toward anaerobic metabolism during the third week of life.</title>
        <authorList>
            <person name="Brown C.T."/>
            <person name="Sharon I."/>
            <person name="Thomas B.C."/>
            <person name="Castelle C.J."/>
            <person name="Morowitz M.J."/>
            <person name="Banfield J.F."/>
        </authorList>
    </citation>
    <scope>NUCLEOTIDE SEQUENCE</scope>
</reference>
<dbReference type="EMBL" id="AZMM01018379">
    <property type="protein sequence ID" value="ETJ20799.1"/>
    <property type="molecule type" value="Genomic_DNA"/>
</dbReference>
<accession>W1WWJ9</accession>
<name>W1WWJ9_9ZZZZ</name>
<evidence type="ECO:0000313" key="1">
    <source>
        <dbReference type="EMBL" id="ETJ20799.1"/>
    </source>
</evidence>
<dbReference type="AlphaFoldDB" id="W1WWJ9"/>
<gene>
    <name evidence="1" type="ORF">Q604_UNBC18379G0003</name>
</gene>
<comment type="caution">
    <text evidence="1">The sequence shown here is derived from an EMBL/GenBank/DDBJ whole genome shotgun (WGS) entry which is preliminary data.</text>
</comment>
<proteinExistence type="predicted"/>
<sequence>MKKIWNLNNSKKDIILCINKNSNNTISRSVIPIDTLAFDSIESKMTMAFLKNIIPNIFDALRIDSSYHELLLRDLLSCVQIDNAV</sequence>